<keyword evidence="1" id="KW-0812">Transmembrane</keyword>
<feature type="transmembrane region" description="Helical" evidence="1">
    <location>
        <begin position="12"/>
        <end position="31"/>
    </location>
</feature>
<evidence type="ECO:0008006" key="4">
    <source>
        <dbReference type="Google" id="ProtNLM"/>
    </source>
</evidence>
<proteinExistence type="predicted"/>
<dbReference type="EMBL" id="JBHSCY010000001">
    <property type="protein sequence ID" value="MFC4268726.1"/>
    <property type="molecule type" value="Genomic_DNA"/>
</dbReference>
<evidence type="ECO:0000313" key="3">
    <source>
        <dbReference type="Proteomes" id="UP001595826"/>
    </source>
</evidence>
<dbReference type="RefSeq" id="WP_377409362.1">
    <property type="nucleotide sequence ID" value="NZ_JBHSCY010000001.1"/>
</dbReference>
<evidence type="ECO:0000256" key="1">
    <source>
        <dbReference type="SAM" id="Phobius"/>
    </source>
</evidence>
<evidence type="ECO:0000313" key="2">
    <source>
        <dbReference type="EMBL" id="MFC4268726.1"/>
    </source>
</evidence>
<keyword evidence="1" id="KW-1133">Transmembrane helix</keyword>
<reference evidence="3" key="1">
    <citation type="journal article" date="2019" name="Int. J. Syst. Evol. Microbiol.">
        <title>The Global Catalogue of Microorganisms (GCM) 10K type strain sequencing project: providing services to taxonomists for standard genome sequencing and annotation.</title>
        <authorList>
            <consortium name="The Broad Institute Genomics Platform"/>
            <consortium name="The Broad Institute Genome Sequencing Center for Infectious Disease"/>
            <person name="Wu L."/>
            <person name="Ma J."/>
        </authorList>
    </citation>
    <scope>NUCLEOTIDE SEQUENCE [LARGE SCALE GENOMIC DNA]</scope>
    <source>
        <strain evidence="3">CECT 8655</strain>
    </source>
</reference>
<sequence length="564" mass="65910">MDRLIVIMSKKIFYICIILLYSSTIISQNTIEYQKEKLPQEHLFLHVNGNLFLTGESLYYTIYCLDAKKNTPSLLSKIAYVELINSDQKSISKQKINLKKGIGFSDLFLSSSIKTGTYKLISYTQWMRNEQRFFEENIYVVNPFADKLEHVKTLDSINTKKAYTFKNTQFLKPKTDKNTYSKREKIKLFFNTENIENISISVKKTNEIELPTTPKTSFLEANSIKNNKISKTFYIPEFRGELIQGKISSSNNLEVGNKNIAISFGGENSLTKIVTTNKNGIFYFSIDKPYSANEVVVEVLDNNQYTISLNEDKGLHITFSNFDKLELTEALRIYIKEQSKYIQIENAYNSVKQSSYSKENKNKPVFYDNSNTTTYVLDDFKRFKTIKEVAVEILKDVWIVNENNEQRFRLRDVDLVSEKNLETLLIVDGFIINNHSDFISFDALKIKTIKVIQEKYFFGNKLYQGIIDIKTFDKNYQNKSKKSQKFSLLKPEQEKNYYHPNYEVLKNKNIPDFRTQLLWLPKINKSTKEIFFYSSDIVGKFKVEIQGYTKSGQPIFEEHFFTVK</sequence>
<gene>
    <name evidence="2" type="ORF">ACFOWD_07400</name>
</gene>
<organism evidence="2 3">
    <name type="scientific">Polaribacter marinivivus</name>
    <dbReference type="NCBI Taxonomy" id="1524260"/>
    <lineage>
        <taxon>Bacteria</taxon>
        <taxon>Pseudomonadati</taxon>
        <taxon>Bacteroidota</taxon>
        <taxon>Flavobacteriia</taxon>
        <taxon>Flavobacteriales</taxon>
        <taxon>Flavobacteriaceae</taxon>
    </lineage>
</organism>
<accession>A0ABV8R8M4</accession>
<keyword evidence="1" id="KW-0472">Membrane</keyword>
<name>A0ABV8R8M4_9FLAO</name>
<comment type="caution">
    <text evidence="2">The sequence shown here is derived from an EMBL/GenBank/DDBJ whole genome shotgun (WGS) entry which is preliminary data.</text>
</comment>
<keyword evidence="3" id="KW-1185">Reference proteome</keyword>
<dbReference type="Proteomes" id="UP001595826">
    <property type="component" value="Unassembled WGS sequence"/>
</dbReference>
<protein>
    <recommendedName>
        <fullName evidence="4">Carboxypeptidase regulatory-like domain-containing protein</fullName>
    </recommendedName>
</protein>